<dbReference type="OrthoDB" id="4213157at2"/>
<dbReference type="EMBL" id="VJZD01000020">
    <property type="protein sequence ID" value="MPY31190.1"/>
    <property type="molecule type" value="Genomic_DNA"/>
</dbReference>
<keyword evidence="1" id="KW-0812">Transmembrane</keyword>
<dbReference type="PANTHER" id="PTHR42305:SF1">
    <property type="entry name" value="MEMBRANE PROTEIN RV1733C-RELATED"/>
    <property type="match status" value="1"/>
</dbReference>
<evidence type="ECO:0000256" key="1">
    <source>
        <dbReference type="SAM" id="Phobius"/>
    </source>
</evidence>
<accession>A0A5N8V7E3</accession>
<comment type="caution">
    <text evidence="2">The sequence shown here is derived from an EMBL/GenBank/DDBJ whole genome shotgun (WGS) entry which is preliminary data.</text>
</comment>
<protein>
    <submittedName>
        <fullName evidence="2">Uncharacterized protein</fullName>
    </submittedName>
</protein>
<sequence length="193" mass="20901">MHGGTYARKLLWRWHPNPLRRHDDIVEAWIVLSVWILVLVGGPVAALVTARAADDVFDRQRAERQPVRAVVLNNAPPSTPAMAGTIARRGAAVRWTASDGSPRIGRTLVNTGLKAGSTVTVWQDRHGRLTTAPPSPAEAAIESGFLGVMAAAGLAGPVFGTGAAARWRLDRRRADAWGREWDQVGPRWSHKTG</sequence>
<keyword evidence="3" id="KW-1185">Reference proteome</keyword>
<keyword evidence="1" id="KW-1133">Transmembrane helix</keyword>
<evidence type="ECO:0000313" key="3">
    <source>
        <dbReference type="Proteomes" id="UP000325849"/>
    </source>
</evidence>
<dbReference type="RefSeq" id="WP_152885990.1">
    <property type="nucleotide sequence ID" value="NZ_VJZD01000020.1"/>
</dbReference>
<evidence type="ECO:0000313" key="2">
    <source>
        <dbReference type="EMBL" id="MPY31190.1"/>
    </source>
</evidence>
<keyword evidence="1" id="KW-0472">Membrane</keyword>
<organism evidence="2 3">
    <name type="scientific">Streptomyces adustus</name>
    <dbReference type="NCBI Taxonomy" id="1609272"/>
    <lineage>
        <taxon>Bacteria</taxon>
        <taxon>Bacillati</taxon>
        <taxon>Actinomycetota</taxon>
        <taxon>Actinomycetes</taxon>
        <taxon>Kitasatosporales</taxon>
        <taxon>Streptomycetaceae</taxon>
        <taxon>Streptomyces</taxon>
    </lineage>
</organism>
<gene>
    <name evidence="2" type="ORF">FNH09_07665</name>
</gene>
<proteinExistence type="predicted"/>
<name>A0A5N8V7E3_9ACTN</name>
<dbReference type="PANTHER" id="PTHR42305">
    <property type="entry name" value="MEMBRANE PROTEIN RV1733C-RELATED"/>
    <property type="match status" value="1"/>
</dbReference>
<dbReference type="AlphaFoldDB" id="A0A5N8V7E3"/>
<dbReference type="InterPro" id="IPR039708">
    <property type="entry name" value="MT1774/Rv1733c-like"/>
</dbReference>
<feature type="transmembrane region" description="Helical" evidence="1">
    <location>
        <begin position="28"/>
        <end position="50"/>
    </location>
</feature>
<dbReference type="Proteomes" id="UP000325849">
    <property type="component" value="Unassembled WGS sequence"/>
</dbReference>
<reference evidence="2 3" key="1">
    <citation type="submission" date="2019-07" db="EMBL/GenBank/DDBJ databases">
        <title>New species of Amycolatopsis and Streptomyces.</title>
        <authorList>
            <person name="Duangmal K."/>
            <person name="Teo W.F.A."/>
            <person name="Lipun K."/>
        </authorList>
    </citation>
    <scope>NUCLEOTIDE SEQUENCE [LARGE SCALE GENOMIC DNA]</scope>
    <source>
        <strain evidence="2 3">NBRC 109810</strain>
    </source>
</reference>